<evidence type="ECO:0000313" key="12">
    <source>
        <dbReference type="Proteomes" id="UP001140510"/>
    </source>
</evidence>
<keyword evidence="12" id="KW-1185">Reference proteome</keyword>
<feature type="domain" description="RdRP-like PH" evidence="10">
    <location>
        <begin position="386"/>
        <end position="575"/>
    </location>
</feature>
<accession>A0A9W8ZQF3</accession>
<dbReference type="InterPro" id="IPR007855">
    <property type="entry name" value="RDRP"/>
</dbReference>
<comment type="similarity">
    <text evidence="8">Belongs to the RdRP family.</text>
</comment>
<dbReference type="SUPFAM" id="SSF52096">
    <property type="entry name" value="ClpP/crotonase"/>
    <property type="match status" value="1"/>
</dbReference>
<evidence type="ECO:0000256" key="3">
    <source>
        <dbReference type="ARBA" id="ARBA00022801"/>
    </source>
</evidence>
<evidence type="ECO:0000256" key="1">
    <source>
        <dbReference type="ARBA" id="ARBA00007039"/>
    </source>
</evidence>
<evidence type="ECO:0000259" key="9">
    <source>
        <dbReference type="Pfam" id="PF05183"/>
    </source>
</evidence>
<dbReference type="InterPro" id="IPR057596">
    <property type="entry name" value="RDRP_core"/>
</dbReference>
<dbReference type="InterPro" id="IPR001907">
    <property type="entry name" value="ClpP"/>
</dbReference>
<evidence type="ECO:0000256" key="6">
    <source>
        <dbReference type="PROSITE-ProRule" id="PRU10085"/>
    </source>
</evidence>
<dbReference type="PROSITE" id="PS00381">
    <property type="entry name" value="CLP_PROTEASE_SER"/>
    <property type="match status" value="1"/>
</dbReference>
<dbReference type="OrthoDB" id="6513042at2759"/>
<keyword evidence="8" id="KW-0548">Nucleotidyltransferase</keyword>
<sequence>MATLLRRAARPSAFTGICRTGSRAVSSQFGFPTGYAPQRQQQQQQPRAAALPIPYVTETVGGGWKTSDIFSRLLQERIICLNGEVEESMSAMIVAQLLFLEADNPEKPISLYINSPGGSVSAGLAIYDTMNYIRCPVSTICMGQAASMGSLLLCGGKAGQRYILPHARVMIHQPSGGYSGKASDIADHAKEILRVRERLNKIYQSHLTKKRSLEEIEKFMVGDYFMDAQEAVEFGIVDKILERREDLQVLSFTYKRNAPLSPAVPVPSAMHLVIAQIVPRDVNHVQLRLYLKPKLEQFDLLAFDIFKKYGNQWALVTVAKEVNGNQFIMHFQTQERLVYQGRQLRCKKSNKKAEALKIMSLLDKEDELRRKAVKSLVPRPQLSQPHFNFTRMMTGVWDYDDLGKLCFDQKYKDPRQGTMIFGKTALVIYLQSQKCAATQADSNCRIDIPYGILEHTIPADDKAGQGSLTLTLKSPPKIFKINGVDSLHLYTGVEATSMAHIANLALGGLSLGAAPSSERQRPLHRLCALQRHYHNTAALCMVYKLQFGNVKTMRYAWTFIRDFAIPGMDLWRTPIGHVQTSKIEQDYADLELALTSVVPQYVSFGVAYQMMALVLEGTVPPRNMTQLLPGIYDLVKRYGSTRTAAGIRDLAQQIPTPAPNIDGKSYRTKAIIDMIDANINKPLIAADELSSSSKRSKHEHLALTYKATVTPTGLVLRGPEWGVSNRVLRRYSKHTECFMRVFLADEDGLSVFHDPRASQDEVYDRFRNVLRNGISIAGRTFEFLGFSHASLRYHAAWFMAPFEENSVIVRAKDVISALGDFSNIHCSAKCAARIGQAFSDTVHAIHVPLDAYVVEKRDDVVRNGRTFSDGCGTISEALLQRVWRSLPPDRRSKRPTVLQIRYRGAKGVVSLDNALLGEQLHIRKSMTKYVAREGWRDLELCGAAYRPLTMYLNHQFIKILEDLQVPLRNFFAVQDDALRTLELMVHHPLNAAAFLQIAHTGVYAKVPRLITLMHWIGLSFQADRFLTDVVEIAAMSSLRDLKYRARIPIEKGCLLYGIMDETNTLREGEVYIATQLPDDHGEWKHRVITHERLVVTRAPALHPGDVQTVRAVDAEHGNPLKALRNCIVFSQRGDRDLPSQLSGGDLDGDLFHIVWDERLIPPVTMIPANYPPTTARDLGRPVEVNDIVDFLVEFMNMDRLGVISNKHKVRADRKPGGTQDSECLMLAQLASDAVDFSKSGNPIPPGADSVRPDFMAPGRTLFINDLGAAELDELEDDDLDDPDSLSVLDPEKARIRYYKSHKALGELYRRIDEKKFFTQMRDSFQTVQSAWHGETLLQKLERYIDREAIGLQWDHHKNFATELREEYEDNMIDIMYSMRPHRGARLTELEVFSGNILGKKERSSTRAIREANKEVQERFDRDVSDMTRRIVRGDGEWEGSDDAEALPRAIACFKMALETEGWENQVMLRSWKYVAAAVCLEQLNVYRLGHLRAL</sequence>
<proteinExistence type="inferred from homology"/>
<evidence type="ECO:0000256" key="2">
    <source>
        <dbReference type="ARBA" id="ARBA00022670"/>
    </source>
</evidence>
<dbReference type="GO" id="GO:0004176">
    <property type="term" value="F:ATP-dependent peptidase activity"/>
    <property type="evidence" value="ECO:0007669"/>
    <property type="project" value="InterPro"/>
</dbReference>
<dbReference type="HAMAP" id="MF_00444">
    <property type="entry name" value="ClpP"/>
    <property type="match status" value="1"/>
</dbReference>
<dbReference type="InterPro" id="IPR033135">
    <property type="entry name" value="ClpP_His_AS"/>
</dbReference>
<evidence type="ECO:0000256" key="8">
    <source>
        <dbReference type="RuleBase" id="RU363098"/>
    </source>
</evidence>
<dbReference type="InterPro" id="IPR029045">
    <property type="entry name" value="ClpP/crotonase-like_dom_sf"/>
</dbReference>
<evidence type="ECO:0000259" key="10">
    <source>
        <dbReference type="Pfam" id="PF25358"/>
    </source>
</evidence>
<dbReference type="GO" id="GO:0003968">
    <property type="term" value="F:RNA-directed RNA polymerase activity"/>
    <property type="evidence" value="ECO:0007669"/>
    <property type="project" value="UniProtKB-KW"/>
</dbReference>
<evidence type="ECO:0000256" key="7">
    <source>
        <dbReference type="PROSITE-ProRule" id="PRU10086"/>
    </source>
</evidence>
<dbReference type="Pfam" id="PF00574">
    <property type="entry name" value="CLP_protease"/>
    <property type="match status" value="1"/>
</dbReference>
<feature type="active site" evidence="6">
    <location>
        <position position="147"/>
    </location>
</feature>
<dbReference type="PRINTS" id="PR00127">
    <property type="entry name" value="CLPPROTEASEP"/>
</dbReference>
<dbReference type="CDD" id="cd07017">
    <property type="entry name" value="S14_ClpP_2"/>
    <property type="match status" value="1"/>
</dbReference>
<dbReference type="GO" id="GO:0031380">
    <property type="term" value="C:nuclear RNA-directed RNA polymerase complex"/>
    <property type="evidence" value="ECO:0007669"/>
    <property type="project" value="TreeGrafter"/>
</dbReference>
<dbReference type="Gene3D" id="3.90.226.10">
    <property type="entry name" value="2-enoyl-CoA Hydratase, Chain A, domain 1"/>
    <property type="match status" value="1"/>
</dbReference>
<dbReference type="PANTHER" id="PTHR23079">
    <property type="entry name" value="RNA-DEPENDENT RNA POLYMERASE"/>
    <property type="match status" value="1"/>
</dbReference>
<dbReference type="GO" id="GO:0006508">
    <property type="term" value="P:proteolysis"/>
    <property type="evidence" value="ECO:0007669"/>
    <property type="project" value="UniProtKB-KW"/>
</dbReference>
<dbReference type="NCBIfam" id="NF001368">
    <property type="entry name" value="PRK00277.1"/>
    <property type="match status" value="1"/>
</dbReference>
<comment type="catalytic activity">
    <reaction evidence="8">
        <text>RNA(n) + a ribonucleoside 5'-triphosphate = RNA(n+1) + diphosphate</text>
        <dbReference type="Rhea" id="RHEA:21248"/>
        <dbReference type="Rhea" id="RHEA-COMP:14527"/>
        <dbReference type="Rhea" id="RHEA-COMP:17342"/>
        <dbReference type="ChEBI" id="CHEBI:33019"/>
        <dbReference type="ChEBI" id="CHEBI:61557"/>
        <dbReference type="ChEBI" id="CHEBI:140395"/>
        <dbReference type="EC" id="2.7.7.48"/>
    </reaction>
</comment>
<keyword evidence="4" id="KW-0720">Serine protease</keyword>
<dbReference type="PROSITE" id="PS00382">
    <property type="entry name" value="CLP_PROTEASE_HIS"/>
    <property type="match status" value="1"/>
</dbReference>
<dbReference type="InterPro" id="IPR023562">
    <property type="entry name" value="ClpP/TepA"/>
</dbReference>
<organism evidence="11 12">
    <name type="scientific">Didymella pomorum</name>
    <dbReference type="NCBI Taxonomy" id="749634"/>
    <lineage>
        <taxon>Eukaryota</taxon>
        <taxon>Fungi</taxon>
        <taxon>Dikarya</taxon>
        <taxon>Ascomycota</taxon>
        <taxon>Pezizomycotina</taxon>
        <taxon>Dothideomycetes</taxon>
        <taxon>Pleosporomycetidae</taxon>
        <taxon>Pleosporales</taxon>
        <taxon>Pleosporineae</taxon>
        <taxon>Didymellaceae</taxon>
        <taxon>Didymella</taxon>
    </lineage>
</organism>
<keyword evidence="3" id="KW-0378">Hydrolase</keyword>
<evidence type="ECO:0000313" key="11">
    <source>
        <dbReference type="EMBL" id="KAJ4412730.1"/>
    </source>
</evidence>
<reference evidence="11" key="1">
    <citation type="submission" date="2022-10" db="EMBL/GenBank/DDBJ databases">
        <title>Tapping the CABI collections for fungal endophytes: first genome assemblies for Collariella, Neodidymelliopsis, Ascochyta clinopodiicola, Didymella pomorum, Didymosphaeria variabile, Neocosmospora piperis and Neocucurbitaria cava.</title>
        <authorList>
            <person name="Hill R."/>
        </authorList>
    </citation>
    <scope>NUCLEOTIDE SEQUENCE</scope>
    <source>
        <strain evidence="11">IMI 355091</strain>
    </source>
</reference>
<dbReference type="PANTHER" id="PTHR23079:SF17">
    <property type="entry name" value="RNA-DEPENDENT RNA POLYMERASE"/>
    <property type="match status" value="1"/>
</dbReference>
<name>A0A9W8ZQF3_9PLEO</name>
<keyword evidence="8" id="KW-0808">Transferase</keyword>
<dbReference type="EC" id="2.7.7.48" evidence="8"/>
<dbReference type="EMBL" id="JAPEVA010000002">
    <property type="protein sequence ID" value="KAJ4412730.1"/>
    <property type="molecule type" value="Genomic_DNA"/>
</dbReference>
<comment type="similarity">
    <text evidence="1">Belongs to the peptidase S14 family.</text>
</comment>
<keyword evidence="8" id="KW-0696">RNA-directed RNA polymerase</keyword>
<feature type="domain" description="RDRP core" evidence="9">
    <location>
        <begin position="709"/>
        <end position="1311"/>
    </location>
</feature>
<dbReference type="GO" id="GO:0030422">
    <property type="term" value="P:siRNA processing"/>
    <property type="evidence" value="ECO:0007669"/>
    <property type="project" value="TreeGrafter"/>
</dbReference>
<protein>
    <recommendedName>
        <fullName evidence="8">RNA-dependent RNA polymerase</fullName>
        <ecNumber evidence="8">2.7.7.48</ecNumber>
    </recommendedName>
</protein>
<dbReference type="Pfam" id="PF05183">
    <property type="entry name" value="RdRP"/>
    <property type="match status" value="1"/>
</dbReference>
<dbReference type="InterPro" id="IPR018215">
    <property type="entry name" value="ClpP_Ser_AS"/>
</dbReference>
<gene>
    <name evidence="11" type="ORF">N0V91_000492</name>
</gene>
<dbReference type="Proteomes" id="UP001140510">
    <property type="component" value="Unassembled WGS sequence"/>
</dbReference>
<dbReference type="FunFam" id="3.90.226.10:FF:000002">
    <property type="entry name" value="ATP-dependent Clp protease proteolytic subunit"/>
    <property type="match status" value="1"/>
</dbReference>
<keyword evidence="2" id="KW-0645">Protease</keyword>
<keyword evidence="8" id="KW-0694">RNA-binding</keyword>
<comment type="caution">
    <text evidence="11">The sequence shown here is derived from an EMBL/GenBank/DDBJ whole genome shotgun (WGS) entry which is preliminary data.</text>
</comment>
<dbReference type="InterPro" id="IPR057503">
    <property type="entry name" value="PH_RdRP"/>
</dbReference>
<comment type="catalytic activity">
    <reaction evidence="5 7">
        <text>Hydrolysis of proteins to small peptides in the presence of ATP and magnesium. alpha-casein is the usual test substrate. In the absence of ATP, only oligopeptides shorter than five residues are hydrolyzed (such as succinyl-Leu-Tyr-|-NHMec, and Leu-Tyr-Leu-|-Tyr-Trp, in which cleavage of the -Tyr-|-Leu- and -Tyr-|-Trp bonds also occurs).</text>
        <dbReference type="EC" id="3.4.21.92"/>
    </reaction>
</comment>
<dbReference type="GO" id="GO:0003723">
    <property type="term" value="F:RNA binding"/>
    <property type="evidence" value="ECO:0007669"/>
    <property type="project" value="UniProtKB-KW"/>
</dbReference>
<evidence type="ECO:0000256" key="4">
    <source>
        <dbReference type="ARBA" id="ARBA00022825"/>
    </source>
</evidence>
<dbReference type="Pfam" id="PF25358">
    <property type="entry name" value="PH_fung_RdRP"/>
    <property type="match status" value="1"/>
</dbReference>
<dbReference type="GO" id="GO:0004252">
    <property type="term" value="F:serine-type endopeptidase activity"/>
    <property type="evidence" value="ECO:0007669"/>
    <property type="project" value="UniProtKB-EC"/>
</dbReference>
<feature type="active site" evidence="7">
    <location>
        <position position="172"/>
    </location>
</feature>
<evidence type="ECO:0000256" key="5">
    <source>
        <dbReference type="ARBA" id="ARBA00034021"/>
    </source>
</evidence>